<dbReference type="InterPro" id="IPR051784">
    <property type="entry name" value="Nod_factor_ABC_transporter"/>
</dbReference>
<sequence length="279" mass="29577">MTTTTSGAAFAGHARPATASASALRPRLGGVTAERIFIGRSFVHSVRDVESMLMAVMLPVMLMLMFTWIFGNAIDPSGGYVDYVVPGIILLCAGFGASSTAVSVSRDMTTGVIDRFRTMPLRSGAVLTGHVVASLARNLVATAVVICVGLLVGFRPSATPLDWVGAFAIIALYILAITYLFAAIGLAAQTPEAASGYGFILLFLPYVSSAFVPVSTMPDWLQPIAENQPITPVIETIRALLTDAPLGQEAWWAVGWCVAIIAGAALWGAWLFRRKAGRR</sequence>
<evidence type="ECO:0000313" key="9">
    <source>
        <dbReference type="Proteomes" id="UP001501746"/>
    </source>
</evidence>
<reference evidence="8 9" key="1">
    <citation type="journal article" date="2019" name="Int. J. Syst. Evol. Microbiol.">
        <title>The Global Catalogue of Microorganisms (GCM) 10K type strain sequencing project: providing services to taxonomists for standard genome sequencing and annotation.</title>
        <authorList>
            <consortium name="The Broad Institute Genomics Platform"/>
            <consortium name="The Broad Institute Genome Sequencing Center for Infectious Disease"/>
            <person name="Wu L."/>
            <person name="Ma J."/>
        </authorList>
    </citation>
    <scope>NUCLEOTIDE SEQUENCE [LARGE SCALE GENOMIC DNA]</scope>
    <source>
        <strain evidence="8 9">JCM 14323</strain>
    </source>
</reference>
<evidence type="ECO:0000256" key="4">
    <source>
        <dbReference type="ARBA" id="ARBA00023136"/>
    </source>
</evidence>
<keyword evidence="2 6" id="KW-0812">Transmembrane</keyword>
<name>A0ABN2MWE1_9MICO</name>
<protein>
    <recommendedName>
        <fullName evidence="6">Transport permease protein</fullName>
    </recommendedName>
</protein>
<feature type="transmembrane region" description="Helical" evidence="6">
    <location>
        <begin position="125"/>
        <end position="151"/>
    </location>
</feature>
<gene>
    <name evidence="8" type="ORF">GCM10009750_29620</name>
</gene>
<evidence type="ECO:0000256" key="5">
    <source>
        <dbReference type="ARBA" id="ARBA00023251"/>
    </source>
</evidence>
<keyword evidence="9" id="KW-1185">Reference proteome</keyword>
<dbReference type="InterPro" id="IPR047817">
    <property type="entry name" value="ABC2_TM_bact-type"/>
</dbReference>
<feature type="transmembrane region" description="Helical" evidence="6">
    <location>
        <begin position="194"/>
        <end position="214"/>
    </location>
</feature>
<keyword evidence="4 6" id="KW-0472">Membrane</keyword>
<comment type="caution">
    <text evidence="8">The sequence shown here is derived from an EMBL/GenBank/DDBJ whole genome shotgun (WGS) entry which is preliminary data.</text>
</comment>
<feature type="transmembrane region" description="Helical" evidence="6">
    <location>
        <begin position="83"/>
        <end position="104"/>
    </location>
</feature>
<proteinExistence type="inferred from homology"/>
<keyword evidence="6" id="KW-0813">Transport</keyword>
<keyword evidence="3 6" id="KW-1133">Transmembrane helix</keyword>
<accession>A0ABN2MWE1</accession>
<organism evidence="8 9">
    <name type="scientific">Agromyces salentinus</name>
    <dbReference type="NCBI Taxonomy" id="269421"/>
    <lineage>
        <taxon>Bacteria</taxon>
        <taxon>Bacillati</taxon>
        <taxon>Actinomycetota</taxon>
        <taxon>Actinomycetes</taxon>
        <taxon>Micrococcales</taxon>
        <taxon>Microbacteriaceae</taxon>
        <taxon>Agromyces</taxon>
    </lineage>
</organism>
<dbReference type="Proteomes" id="UP001501746">
    <property type="component" value="Unassembled WGS sequence"/>
</dbReference>
<dbReference type="InterPro" id="IPR013525">
    <property type="entry name" value="ABC2_TM"/>
</dbReference>
<dbReference type="PROSITE" id="PS51012">
    <property type="entry name" value="ABC_TM2"/>
    <property type="match status" value="1"/>
</dbReference>
<dbReference type="EMBL" id="BAAANK010000008">
    <property type="protein sequence ID" value="GAA1841445.1"/>
    <property type="molecule type" value="Genomic_DNA"/>
</dbReference>
<keyword evidence="6" id="KW-1003">Cell membrane</keyword>
<keyword evidence="5" id="KW-0046">Antibiotic resistance</keyword>
<dbReference type="Pfam" id="PF01061">
    <property type="entry name" value="ABC2_membrane"/>
    <property type="match status" value="1"/>
</dbReference>
<evidence type="ECO:0000256" key="3">
    <source>
        <dbReference type="ARBA" id="ARBA00022989"/>
    </source>
</evidence>
<evidence type="ECO:0000256" key="1">
    <source>
        <dbReference type="ARBA" id="ARBA00004141"/>
    </source>
</evidence>
<dbReference type="PANTHER" id="PTHR43229">
    <property type="entry name" value="NODULATION PROTEIN J"/>
    <property type="match status" value="1"/>
</dbReference>
<feature type="transmembrane region" description="Helical" evidence="6">
    <location>
        <begin position="163"/>
        <end position="187"/>
    </location>
</feature>
<comment type="subcellular location">
    <subcellularLocation>
        <location evidence="6">Cell membrane</location>
        <topology evidence="6">Multi-pass membrane protein</topology>
    </subcellularLocation>
    <subcellularLocation>
        <location evidence="1">Membrane</location>
        <topology evidence="1">Multi-pass membrane protein</topology>
    </subcellularLocation>
</comment>
<dbReference type="RefSeq" id="WP_157426646.1">
    <property type="nucleotide sequence ID" value="NZ_BAAANK010000008.1"/>
</dbReference>
<feature type="domain" description="ABC transmembrane type-2" evidence="7">
    <location>
        <begin position="50"/>
        <end position="275"/>
    </location>
</feature>
<dbReference type="PIRSF" id="PIRSF006648">
    <property type="entry name" value="DrrB"/>
    <property type="match status" value="1"/>
</dbReference>
<dbReference type="InterPro" id="IPR000412">
    <property type="entry name" value="ABC_2_transport"/>
</dbReference>
<dbReference type="PANTHER" id="PTHR43229:SF2">
    <property type="entry name" value="NODULATION PROTEIN J"/>
    <property type="match status" value="1"/>
</dbReference>
<evidence type="ECO:0000259" key="7">
    <source>
        <dbReference type="PROSITE" id="PS51012"/>
    </source>
</evidence>
<evidence type="ECO:0000256" key="6">
    <source>
        <dbReference type="RuleBase" id="RU361157"/>
    </source>
</evidence>
<evidence type="ECO:0000256" key="2">
    <source>
        <dbReference type="ARBA" id="ARBA00022692"/>
    </source>
</evidence>
<feature type="transmembrane region" description="Helical" evidence="6">
    <location>
        <begin position="52"/>
        <end position="71"/>
    </location>
</feature>
<feature type="transmembrane region" description="Helical" evidence="6">
    <location>
        <begin position="250"/>
        <end position="272"/>
    </location>
</feature>
<evidence type="ECO:0000313" key="8">
    <source>
        <dbReference type="EMBL" id="GAA1841445.1"/>
    </source>
</evidence>
<comment type="similarity">
    <text evidence="6">Belongs to the ABC-2 integral membrane protein family.</text>
</comment>